<feature type="region of interest" description="Disordered" evidence="1">
    <location>
        <begin position="422"/>
        <end position="457"/>
    </location>
</feature>
<protein>
    <recommendedName>
        <fullName evidence="4">SAM domain-containing protein</fullName>
    </recommendedName>
</protein>
<feature type="compositionally biased region" description="Low complexity" evidence="1">
    <location>
        <begin position="265"/>
        <end position="277"/>
    </location>
</feature>
<dbReference type="EMBL" id="KQ085905">
    <property type="protein sequence ID" value="KLO17368.1"/>
    <property type="molecule type" value="Genomic_DNA"/>
</dbReference>
<name>A0A0H2S6Q4_9AGAM</name>
<gene>
    <name evidence="2" type="ORF">SCHPADRAFT_937068</name>
</gene>
<feature type="compositionally biased region" description="Polar residues" evidence="1">
    <location>
        <begin position="1"/>
        <end position="10"/>
    </location>
</feature>
<dbReference type="Proteomes" id="UP000053477">
    <property type="component" value="Unassembled WGS sequence"/>
</dbReference>
<evidence type="ECO:0000313" key="2">
    <source>
        <dbReference type="EMBL" id="KLO17368.1"/>
    </source>
</evidence>
<feature type="compositionally biased region" description="Basic and acidic residues" evidence="1">
    <location>
        <begin position="22"/>
        <end position="37"/>
    </location>
</feature>
<feature type="compositionally biased region" description="Polar residues" evidence="1">
    <location>
        <begin position="44"/>
        <end position="60"/>
    </location>
</feature>
<dbReference type="AlphaFoldDB" id="A0A0H2S6Q4"/>
<accession>A0A0H2S6Q4</accession>
<dbReference type="InParanoid" id="A0A0H2S6Q4"/>
<proteinExistence type="predicted"/>
<feature type="region of interest" description="Disordered" evidence="1">
    <location>
        <begin position="492"/>
        <end position="514"/>
    </location>
</feature>
<evidence type="ECO:0000256" key="1">
    <source>
        <dbReference type="SAM" id="MobiDB-lite"/>
    </source>
</evidence>
<feature type="region of interest" description="Disordered" evidence="1">
    <location>
        <begin position="317"/>
        <end position="360"/>
    </location>
</feature>
<reference evidence="2 3" key="1">
    <citation type="submission" date="2015-04" db="EMBL/GenBank/DDBJ databases">
        <title>Complete genome sequence of Schizopora paradoxa KUC8140, a cosmopolitan wood degrader in East Asia.</title>
        <authorList>
            <consortium name="DOE Joint Genome Institute"/>
            <person name="Min B."/>
            <person name="Park H."/>
            <person name="Jang Y."/>
            <person name="Kim J.-J."/>
            <person name="Kim K.H."/>
            <person name="Pangilinan J."/>
            <person name="Lipzen A."/>
            <person name="Riley R."/>
            <person name="Grigoriev I.V."/>
            <person name="Spatafora J.W."/>
            <person name="Choi I.-G."/>
        </authorList>
    </citation>
    <scope>NUCLEOTIDE SEQUENCE [LARGE SCALE GENOMIC DNA]</scope>
    <source>
        <strain evidence="2 3">KUC8140</strain>
    </source>
</reference>
<organism evidence="2 3">
    <name type="scientific">Schizopora paradoxa</name>
    <dbReference type="NCBI Taxonomy" id="27342"/>
    <lineage>
        <taxon>Eukaryota</taxon>
        <taxon>Fungi</taxon>
        <taxon>Dikarya</taxon>
        <taxon>Basidiomycota</taxon>
        <taxon>Agaricomycotina</taxon>
        <taxon>Agaricomycetes</taxon>
        <taxon>Hymenochaetales</taxon>
        <taxon>Schizoporaceae</taxon>
        <taxon>Schizopora</taxon>
    </lineage>
</organism>
<sequence length="646" mass="70106">MTSTSTSTTPQKHRPFPIFVADGKRSEKSDSPPKPDSHPYAIRSTASGLLTRSNSTTSHGSHAHAYIPTSPSPNSKHRYTKSEVSSKRSSSILGESPRPLPIPPSMESPTKDGFSSSEDTRPLTYRTKRADTLPTLPPLSSPVKLDDLPSNPKVWSTSQLASYLITALRVKSSDSIPVPVPVARDIAVFIKEARLTGRAFIKLTEEDLDAMGVNTLWREALLNASKNLRQNVVKGRIWGFDTGEDLEFRSSRGRRLPFARKEYNSSSSSVDMSDSADTTPSKGRGHGRVRSMISSLERNESHGSGFNEGLGLYSAPWADEEPLTSGSDASEADNEGSDSSPPSAPRSLPAPPITPPIDLLDEIPGDVAVEIAQPEGSESQRELTVQELLQSEGLERSWGAKAWEEIDMNAGVTVKRLVDDNDTPSKERVLTPNASRSGSARKKAPSPQIKDIFSRPLPRPPILDGGDVLSSAAQASKVDHGVQSEEEIVLKSASRDVGTQTDEIPVSPGQAEWQDERQRTLDLVEELKARLAATEKRLEDYDSQDAKQEATSVEHRSCAVETDSMVTTQNPMLDDRDGVEEASTEASGPLTVSRGLQEVIGFGRSMIPKKDWDPLDNGLSSYVLMVGVGVCAVVLQTLLKRLAGKR</sequence>
<feature type="compositionally biased region" description="Pro residues" evidence="1">
    <location>
        <begin position="342"/>
        <end position="355"/>
    </location>
</feature>
<keyword evidence="3" id="KW-1185">Reference proteome</keyword>
<dbReference type="OrthoDB" id="2425321at2759"/>
<evidence type="ECO:0000313" key="3">
    <source>
        <dbReference type="Proteomes" id="UP000053477"/>
    </source>
</evidence>
<feature type="region of interest" description="Disordered" evidence="1">
    <location>
        <begin position="259"/>
        <end position="289"/>
    </location>
</feature>
<evidence type="ECO:0008006" key="4">
    <source>
        <dbReference type="Google" id="ProtNLM"/>
    </source>
</evidence>
<feature type="region of interest" description="Disordered" evidence="1">
    <location>
        <begin position="1"/>
        <end position="144"/>
    </location>
</feature>